<evidence type="ECO:0000313" key="2">
    <source>
        <dbReference type="Proteomes" id="UP000246114"/>
    </source>
</evidence>
<dbReference type="Proteomes" id="UP000246114">
    <property type="component" value="Unassembled WGS sequence"/>
</dbReference>
<gene>
    <name evidence="1" type="ORF">DBY38_11535</name>
</gene>
<dbReference type="RefSeq" id="WP_027639278.1">
    <property type="nucleotide sequence ID" value="NZ_JAXEPO010000099.1"/>
</dbReference>
<sequence>MEKNFSHRCITIPCNSIDISIKRIEPYYICQNRPLFLCLRINDKCCIENRIKINIYPKKGTAKWVSDGVLVYIPNKCTWGYDFFQIMIQDECCRKNIENILIYIRPLCRLDC</sequence>
<name>A0A316M241_9CLOT</name>
<organism evidence="1 2">
    <name type="scientific">Clostridium cadaveris</name>
    <dbReference type="NCBI Taxonomy" id="1529"/>
    <lineage>
        <taxon>Bacteria</taxon>
        <taxon>Bacillati</taxon>
        <taxon>Bacillota</taxon>
        <taxon>Clostridia</taxon>
        <taxon>Eubacteriales</taxon>
        <taxon>Clostridiaceae</taxon>
        <taxon>Clostridium</taxon>
    </lineage>
</organism>
<accession>A0A316M241</accession>
<dbReference type="AlphaFoldDB" id="A0A316M241"/>
<dbReference type="EMBL" id="QAMZ01000051">
    <property type="protein sequence ID" value="PWL52201.1"/>
    <property type="molecule type" value="Genomic_DNA"/>
</dbReference>
<protein>
    <submittedName>
        <fullName evidence="1">Uncharacterized protein</fullName>
    </submittedName>
</protein>
<evidence type="ECO:0000313" key="1">
    <source>
        <dbReference type="EMBL" id="PWL52201.1"/>
    </source>
</evidence>
<reference evidence="1 2" key="1">
    <citation type="submission" date="2018-03" db="EMBL/GenBank/DDBJ databases">
        <title>The uncultured portion of the human microbiome is neutrally assembled.</title>
        <authorList>
            <person name="Jeraldo P."/>
            <person name="Boardman L."/>
            <person name="White B.A."/>
            <person name="Nelson H."/>
            <person name="Goldenfeld N."/>
            <person name="Chia N."/>
        </authorList>
    </citation>
    <scope>NUCLEOTIDE SEQUENCE [LARGE SCALE GENOMIC DNA]</scope>
    <source>
        <strain evidence="1">CIM:MAG 903</strain>
    </source>
</reference>
<proteinExistence type="predicted"/>
<comment type="caution">
    <text evidence="1">The sequence shown here is derived from an EMBL/GenBank/DDBJ whole genome shotgun (WGS) entry which is preliminary data.</text>
</comment>